<comment type="similarity">
    <text evidence="2 12 13">Belongs to the UvrB family.</text>
</comment>
<dbReference type="GO" id="GO:0009381">
    <property type="term" value="F:excinuclease ABC activity"/>
    <property type="evidence" value="ECO:0007669"/>
    <property type="project" value="UniProtKB-UniRule"/>
</dbReference>
<feature type="short sequence motif" description="Beta-hairpin" evidence="12">
    <location>
        <begin position="90"/>
        <end position="113"/>
    </location>
</feature>
<evidence type="ECO:0000259" key="15">
    <source>
        <dbReference type="PROSITE" id="PS50151"/>
    </source>
</evidence>
<dbReference type="EMBL" id="NEXK01000112">
    <property type="protein sequence ID" value="PSN93294.1"/>
    <property type="molecule type" value="Genomic_DNA"/>
</dbReference>
<keyword evidence="3 12" id="KW-0963">Cytoplasm</keyword>
<feature type="coiled-coil region" evidence="14">
    <location>
        <begin position="250"/>
        <end position="281"/>
    </location>
</feature>
<keyword evidence="6 12" id="KW-0228">DNA excision</keyword>
<dbReference type="InterPro" id="IPR027417">
    <property type="entry name" value="P-loop_NTPase"/>
</dbReference>
<dbReference type="InterPro" id="IPR004807">
    <property type="entry name" value="UvrB"/>
</dbReference>
<dbReference type="Pfam" id="PF12344">
    <property type="entry name" value="UvrB"/>
    <property type="match status" value="1"/>
</dbReference>
<proteinExistence type="inferred from homology"/>
<keyword evidence="14" id="KW-0175">Coiled coil</keyword>
<evidence type="ECO:0000256" key="4">
    <source>
        <dbReference type="ARBA" id="ARBA00022741"/>
    </source>
</evidence>
<evidence type="ECO:0000256" key="10">
    <source>
        <dbReference type="ARBA" id="ARBA00026033"/>
    </source>
</evidence>
<dbReference type="NCBIfam" id="TIGR00631">
    <property type="entry name" value="uvrb"/>
    <property type="match status" value="1"/>
</dbReference>
<evidence type="ECO:0000256" key="3">
    <source>
        <dbReference type="ARBA" id="ARBA00022490"/>
    </source>
</evidence>
<dbReference type="PANTHER" id="PTHR24029:SF0">
    <property type="entry name" value="UVRABC SYSTEM PROTEIN B"/>
    <property type="match status" value="1"/>
</dbReference>
<dbReference type="GO" id="GO:0016887">
    <property type="term" value="F:ATP hydrolysis activity"/>
    <property type="evidence" value="ECO:0007669"/>
    <property type="project" value="InterPro"/>
</dbReference>
<dbReference type="CDD" id="cd17916">
    <property type="entry name" value="DEXHc_UvrB"/>
    <property type="match status" value="1"/>
</dbReference>
<accession>A0A2R6B3R3</accession>
<dbReference type="InterPro" id="IPR014001">
    <property type="entry name" value="Helicase_ATP-bd"/>
</dbReference>
<keyword evidence="7 12" id="KW-0067">ATP-binding</keyword>
<dbReference type="Gene3D" id="4.10.860.10">
    <property type="entry name" value="UVR domain"/>
    <property type="match status" value="1"/>
</dbReference>
<evidence type="ECO:0000256" key="5">
    <source>
        <dbReference type="ARBA" id="ARBA00022763"/>
    </source>
</evidence>
<dbReference type="SMART" id="SM00487">
    <property type="entry name" value="DEXDc"/>
    <property type="match status" value="1"/>
</dbReference>
<feature type="coiled-coil region" evidence="14">
    <location>
        <begin position="615"/>
        <end position="647"/>
    </location>
</feature>
<dbReference type="InterPro" id="IPR001943">
    <property type="entry name" value="UVR_dom"/>
</dbReference>
<keyword evidence="8 12" id="KW-0267">Excision nuclease</keyword>
<feature type="domain" description="UVR" evidence="15">
    <location>
        <begin position="612"/>
        <end position="647"/>
    </location>
</feature>
<evidence type="ECO:0000256" key="11">
    <source>
        <dbReference type="ARBA" id="ARBA00029504"/>
    </source>
</evidence>
<evidence type="ECO:0000313" key="19">
    <source>
        <dbReference type="Proteomes" id="UP000240681"/>
    </source>
</evidence>
<keyword evidence="9 12" id="KW-0234">DNA repair</keyword>
<evidence type="ECO:0000259" key="16">
    <source>
        <dbReference type="PROSITE" id="PS51192"/>
    </source>
</evidence>
<keyword evidence="4 12" id="KW-0547">Nucleotide-binding</keyword>
<comment type="subcellular location">
    <subcellularLocation>
        <location evidence="1 12 13">Cytoplasm</location>
    </subcellularLocation>
</comment>
<feature type="binding site" evidence="12">
    <location>
        <begin position="37"/>
        <end position="44"/>
    </location>
    <ligand>
        <name>ATP</name>
        <dbReference type="ChEBI" id="CHEBI:30616"/>
    </ligand>
</feature>
<evidence type="ECO:0000256" key="13">
    <source>
        <dbReference type="RuleBase" id="RU003587"/>
    </source>
</evidence>
<evidence type="ECO:0000313" key="18">
    <source>
        <dbReference type="EMBL" id="PSN93294.1"/>
    </source>
</evidence>
<keyword evidence="12 13" id="KW-0742">SOS response</keyword>
<dbReference type="GO" id="GO:0005737">
    <property type="term" value="C:cytoplasm"/>
    <property type="evidence" value="ECO:0007669"/>
    <property type="project" value="UniProtKB-SubCell"/>
</dbReference>
<name>A0A2R6B3R3_9ARCH</name>
<dbReference type="Pfam" id="PF00271">
    <property type="entry name" value="Helicase_C"/>
    <property type="match status" value="1"/>
</dbReference>
<dbReference type="GO" id="GO:0006289">
    <property type="term" value="P:nucleotide-excision repair"/>
    <property type="evidence" value="ECO:0007669"/>
    <property type="project" value="UniProtKB-UniRule"/>
</dbReference>
<comment type="domain">
    <text evidence="12">The beta-hairpin motif is involved in DNA binding.</text>
</comment>
<evidence type="ECO:0000256" key="12">
    <source>
        <dbReference type="HAMAP-Rule" id="MF_00204"/>
    </source>
</evidence>
<evidence type="ECO:0000256" key="2">
    <source>
        <dbReference type="ARBA" id="ARBA00008533"/>
    </source>
</evidence>
<dbReference type="SMART" id="SM00490">
    <property type="entry name" value="HELICc"/>
    <property type="match status" value="1"/>
</dbReference>
<keyword evidence="5 12" id="KW-0227">DNA damage</keyword>
<dbReference type="InterPro" id="IPR006935">
    <property type="entry name" value="Helicase/UvrB_N"/>
</dbReference>
<dbReference type="GO" id="GO:0009432">
    <property type="term" value="P:SOS response"/>
    <property type="evidence" value="ECO:0007669"/>
    <property type="project" value="UniProtKB-UniRule"/>
</dbReference>
<evidence type="ECO:0000256" key="8">
    <source>
        <dbReference type="ARBA" id="ARBA00022881"/>
    </source>
</evidence>
<gene>
    <name evidence="12" type="primary">uvrB</name>
    <name evidence="18" type="ORF">B9Q09_06105</name>
</gene>
<reference evidence="18 19" key="1">
    <citation type="submission" date="2017-04" db="EMBL/GenBank/DDBJ databases">
        <title>Novel microbial lineages endemic to geothermal iron-oxide mats fill important gaps in the evolutionary history of Archaea.</title>
        <authorList>
            <person name="Jay Z.J."/>
            <person name="Beam J.P."/>
            <person name="Dlakic M."/>
            <person name="Rusch D.B."/>
            <person name="Kozubal M.A."/>
            <person name="Inskeep W.P."/>
        </authorList>
    </citation>
    <scope>NUCLEOTIDE SEQUENCE [LARGE SCALE GENOMIC DNA]</scope>
    <source>
        <strain evidence="18">ECH_B_SAG-C16</strain>
    </source>
</reference>
<feature type="domain" description="Helicase ATP-binding" evidence="16">
    <location>
        <begin position="24"/>
        <end position="161"/>
    </location>
</feature>
<sequence length="651" mass="73991">MPFQLTTEYSPAGDQPQAIERLVEGLRRGFRFQTLLGATGTGKTFTVASVIARADRPALIISHNKTLAAQLAAELRAFFPNNAVEYFVSYYDYYQPEAYVPQLDLYIAKEAEINAEIDRLRHRATQALLTRRDVVIVASVSCIYNLGSPVDYREASFEVRVGDKLVRSEFFRKLVELHYERNNLELGKGKFRARGGTIEVGTADDSYLRLELDEHGVVASISLFDLKSRVLRSEVESAWIFPATHFLLPRSRLESALHSIEEELEERVSELKSQGKLLEAQRLESRTRYDLELIRETGYCPGIENYSRHLSGRRPGETPMTLLDYFPEDFITIIDESHVTVPQLRGMYEGDKSRKDALVEYGFRLPSAYDNRPLRFEEFLGKVGQVIFMSATPGEFELEVSSQVVEQIIRPTGLVDPEVVVKPARNQVDDLVGELLRVVERGERALVTTLTKRSAEDLADYLLRRGFRVHYLHSELESLERVRVLRDLRGGKYDVVVGVNLLREGLDLPEVSLVAILDADKEGFLRSKTSLIQTIGRAARNVNGRVVLYADLVTDSIREAVDETNRRRRVQLEYNAAHGIIPKTVQKEIRSIVSGEEDAVGGGREPRGEDVSDLIARLEEEMFEAARRLEFERAAELRDRIRRLKEEVNSN</sequence>
<dbReference type="GO" id="GO:0120545">
    <property type="term" value="F:nucleic acid conformation isomerase activity"/>
    <property type="evidence" value="ECO:0007669"/>
    <property type="project" value="UniProtKB-ARBA"/>
</dbReference>
<dbReference type="GO" id="GO:0005524">
    <property type="term" value="F:ATP binding"/>
    <property type="evidence" value="ECO:0007669"/>
    <property type="project" value="UniProtKB-UniRule"/>
</dbReference>
<feature type="domain" description="Helicase C-terminal" evidence="17">
    <location>
        <begin position="430"/>
        <end position="589"/>
    </location>
</feature>
<dbReference type="InterPro" id="IPR024759">
    <property type="entry name" value="UvrB_YAD/RRR_dom"/>
</dbReference>
<evidence type="ECO:0000256" key="14">
    <source>
        <dbReference type="SAM" id="Coils"/>
    </source>
</evidence>
<dbReference type="NCBIfam" id="NF003673">
    <property type="entry name" value="PRK05298.1"/>
    <property type="match status" value="1"/>
</dbReference>
<dbReference type="PANTHER" id="PTHR24029">
    <property type="entry name" value="UVRABC SYSTEM PROTEIN B"/>
    <property type="match status" value="1"/>
</dbReference>
<evidence type="ECO:0000256" key="7">
    <source>
        <dbReference type="ARBA" id="ARBA00022840"/>
    </source>
</evidence>
<dbReference type="SUPFAM" id="SSF52540">
    <property type="entry name" value="P-loop containing nucleoside triphosphate hydrolases"/>
    <property type="match status" value="2"/>
</dbReference>
<dbReference type="GO" id="GO:0009380">
    <property type="term" value="C:excinuclease repair complex"/>
    <property type="evidence" value="ECO:0007669"/>
    <property type="project" value="InterPro"/>
</dbReference>
<dbReference type="Gene3D" id="3.40.50.300">
    <property type="entry name" value="P-loop containing nucleotide triphosphate hydrolases"/>
    <property type="match status" value="3"/>
</dbReference>
<dbReference type="HAMAP" id="MF_00204">
    <property type="entry name" value="UvrB"/>
    <property type="match status" value="1"/>
</dbReference>
<dbReference type="GO" id="GO:0003677">
    <property type="term" value="F:DNA binding"/>
    <property type="evidence" value="ECO:0007669"/>
    <property type="project" value="UniProtKB-UniRule"/>
</dbReference>
<dbReference type="Proteomes" id="UP000240681">
    <property type="component" value="Unassembled WGS sequence"/>
</dbReference>
<dbReference type="Pfam" id="PF04851">
    <property type="entry name" value="ResIII"/>
    <property type="match status" value="1"/>
</dbReference>
<protein>
    <recommendedName>
        <fullName evidence="11 12">UvrABC system protein B</fullName>
        <shortName evidence="12">Protein UvrB</shortName>
    </recommendedName>
    <alternativeName>
        <fullName evidence="12">Excinuclease ABC subunit B</fullName>
    </alternativeName>
</protein>
<organism evidence="18 19">
    <name type="scientific">Candidatus Marsarchaeota G2 archaeon ECH_B_SAG-C16</name>
    <dbReference type="NCBI Taxonomy" id="1978163"/>
    <lineage>
        <taxon>Archaea</taxon>
        <taxon>Candidatus Marsarchaeota</taxon>
        <taxon>Candidatus Marsarchaeota group 2</taxon>
    </lineage>
</organism>
<dbReference type="Pfam" id="PF17757">
    <property type="entry name" value="UvrB_inter"/>
    <property type="match status" value="1"/>
</dbReference>
<evidence type="ECO:0000256" key="1">
    <source>
        <dbReference type="ARBA" id="ARBA00004496"/>
    </source>
</evidence>
<dbReference type="PROSITE" id="PS50151">
    <property type="entry name" value="UVR"/>
    <property type="match status" value="1"/>
</dbReference>
<dbReference type="PROSITE" id="PS51192">
    <property type="entry name" value="HELICASE_ATP_BIND_1"/>
    <property type="match status" value="1"/>
</dbReference>
<dbReference type="CDD" id="cd18790">
    <property type="entry name" value="SF2_C_UvrB"/>
    <property type="match status" value="1"/>
</dbReference>
<evidence type="ECO:0000256" key="9">
    <source>
        <dbReference type="ARBA" id="ARBA00023204"/>
    </source>
</evidence>
<dbReference type="InterPro" id="IPR036876">
    <property type="entry name" value="UVR_dom_sf"/>
</dbReference>
<evidence type="ECO:0000259" key="17">
    <source>
        <dbReference type="PROSITE" id="PS51194"/>
    </source>
</evidence>
<dbReference type="SUPFAM" id="SSF46600">
    <property type="entry name" value="C-terminal UvrC-binding domain of UvrB"/>
    <property type="match status" value="1"/>
</dbReference>
<dbReference type="InterPro" id="IPR041471">
    <property type="entry name" value="UvrB_inter"/>
</dbReference>
<comment type="subunit">
    <text evidence="10 12 13">Forms a heterotetramer with UvrA during the search for lesions. Interacts with UvrC in an incision complex.</text>
</comment>
<dbReference type="PROSITE" id="PS51194">
    <property type="entry name" value="HELICASE_CTER"/>
    <property type="match status" value="1"/>
</dbReference>
<dbReference type="Pfam" id="PF02151">
    <property type="entry name" value="UVR"/>
    <property type="match status" value="1"/>
</dbReference>
<dbReference type="InterPro" id="IPR001650">
    <property type="entry name" value="Helicase_C-like"/>
</dbReference>
<comment type="caution">
    <text evidence="18">The sequence shown here is derived from an EMBL/GenBank/DDBJ whole genome shotgun (WGS) entry which is preliminary data.</text>
</comment>
<dbReference type="AlphaFoldDB" id="A0A2R6B3R3"/>
<comment type="function">
    <text evidence="12">The UvrABC repair system catalyzes the recognition and processing of DNA lesions. A damage recognition complex composed of 2 UvrA and 2 UvrB subunits scans DNA for abnormalities. Upon binding of the UvrA(2)B(2) complex to a putative damaged site, the DNA wraps around one UvrB monomer. DNA wrap is dependent on ATP binding by UvrB and probably causes local melting of the DNA helix, facilitating insertion of UvrB beta-hairpin between the DNA strands. Then UvrB probes one DNA strand for the presence of a lesion. If a lesion is found the UvrA subunits dissociate and the UvrB-DNA preincision complex is formed. This complex is subsequently bound by UvrC and the second UvrB is released. If no lesion is found, the DNA wraps around the other UvrB subunit that will check the other stand for damage.</text>
</comment>
<evidence type="ECO:0000256" key="6">
    <source>
        <dbReference type="ARBA" id="ARBA00022769"/>
    </source>
</evidence>